<dbReference type="InterPro" id="IPR012337">
    <property type="entry name" value="RNaseH-like_sf"/>
</dbReference>
<dbReference type="OrthoDB" id="9803878at2"/>
<sequence>MTGDLELKQREFTEEFKREAVRILTTSGRSISSVAEDLGIGKSTLDRWRRNFAENDLLSGPHEDMSQELARLRKENELLRQERDLFKKSDGLLRSGDKSMKFAFIDTEKVHMSLSRLCAFAGVSISGYYAWKHRVPSRRQLDDMVILAHIRNQFALSRETYGSPRMHVELNEEGIRAGRHRTARLMRENGLKARQKTRFKRTTDSNHGEPVAPNLLDQDFTCNGPDQKWGVDISYIWTAEGWLYLAIVVDLYSRRIIGWEARDRMKKDLAICALKKAIAIRQPKPGLIQHSDRGSQYASYEYRRILEAHKMLPSMSGRGNCYDNSMVETVFKTIKSELIWRTVFYTRQDAIKAIGEYIDGFYNPVRRHSALGYKSPIKFEMINRKLVTEPLH</sequence>
<dbReference type="InterPro" id="IPR009057">
    <property type="entry name" value="Homeodomain-like_sf"/>
</dbReference>
<evidence type="ECO:0000256" key="1">
    <source>
        <dbReference type="SAM" id="Coils"/>
    </source>
</evidence>
<dbReference type="Pfam" id="PF00665">
    <property type="entry name" value="rve"/>
    <property type="match status" value="1"/>
</dbReference>
<evidence type="ECO:0000259" key="2">
    <source>
        <dbReference type="PROSITE" id="PS50994"/>
    </source>
</evidence>
<dbReference type="InterPro" id="IPR001584">
    <property type="entry name" value="Integrase_cat-core"/>
</dbReference>
<dbReference type="InterPro" id="IPR048020">
    <property type="entry name" value="Transpos_IS3"/>
</dbReference>
<protein>
    <submittedName>
        <fullName evidence="3">IS3 family transposase</fullName>
    </submittedName>
</protein>
<evidence type="ECO:0000313" key="4">
    <source>
        <dbReference type="Proteomes" id="UP000313390"/>
    </source>
</evidence>
<comment type="caution">
    <text evidence="3">The sequence shown here is derived from an EMBL/GenBank/DDBJ whole genome shotgun (WGS) entry which is preliminary data.</text>
</comment>
<reference evidence="3 4" key="1">
    <citation type="journal article" date="2011" name="Int. J. Syst. Evol. Microbiol.">
        <title>Ochrobactrum pecoris sp. nov., isolated from farm animals.</title>
        <authorList>
            <person name="Kampfer P."/>
            <person name="Huber B."/>
            <person name="Busse H.J."/>
            <person name="Scholz H.C."/>
            <person name="Tomaso H."/>
            <person name="Hotzel H."/>
            <person name="Melzer F."/>
        </authorList>
    </citation>
    <scope>NUCLEOTIDE SEQUENCE [LARGE SCALE GENOMIC DNA]</scope>
    <source>
        <strain evidence="3 4">08RB2639</strain>
    </source>
</reference>
<organism evidence="3 4">
    <name type="scientific">Brucella pecoris</name>
    <dbReference type="NCBI Taxonomy" id="867683"/>
    <lineage>
        <taxon>Bacteria</taxon>
        <taxon>Pseudomonadati</taxon>
        <taxon>Pseudomonadota</taxon>
        <taxon>Alphaproteobacteria</taxon>
        <taxon>Hyphomicrobiales</taxon>
        <taxon>Brucellaceae</taxon>
        <taxon>Brucella/Ochrobactrum group</taxon>
        <taxon>Brucella</taxon>
    </lineage>
</organism>
<dbReference type="EMBL" id="VEWK01000059">
    <property type="protein sequence ID" value="TNV08569.1"/>
    <property type="molecule type" value="Genomic_DNA"/>
</dbReference>
<dbReference type="InterPro" id="IPR036397">
    <property type="entry name" value="RNaseH_sf"/>
</dbReference>
<dbReference type="GO" id="GO:0006313">
    <property type="term" value="P:DNA transposition"/>
    <property type="evidence" value="ECO:0007669"/>
    <property type="project" value="InterPro"/>
</dbReference>
<dbReference type="GO" id="GO:0003677">
    <property type="term" value="F:DNA binding"/>
    <property type="evidence" value="ECO:0007669"/>
    <property type="project" value="InterPro"/>
</dbReference>
<feature type="coiled-coil region" evidence="1">
    <location>
        <begin position="62"/>
        <end position="89"/>
    </location>
</feature>
<proteinExistence type="predicted"/>
<evidence type="ECO:0000313" key="3">
    <source>
        <dbReference type="EMBL" id="TNV08569.1"/>
    </source>
</evidence>
<keyword evidence="1" id="KW-0175">Coiled coil</keyword>
<dbReference type="Gene3D" id="3.30.420.10">
    <property type="entry name" value="Ribonuclease H-like superfamily/Ribonuclease H"/>
    <property type="match status" value="1"/>
</dbReference>
<dbReference type="Pfam" id="PF13333">
    <property type="entry name" value="rve_2"/>
    <property type="match status" value="1"/>
</dbReference>
<dbReference type="SUPFAM" id="SSF46689">
    <property type="entry name" value="Homeodomain-like"/>
    <property type="match status" value="1"/>
</dbReference>
<dbReference type="AlphaFoldDB" id="A0A5C5CAZ3"/>
<dbReference type="NCBIfam" id="NF033516">
    <property type="entry name" value="transpos_IS3"/>
    <property type="match status" value="1"/>
</dbReference>
<dbReference type="InterPro" id="IPR002514">
    <property type="entry name" value="Transposase_8"/>
</dbReference>
<name>A0A5C5CAZ3_9HYPH</name>
<dbReference type="Pfam" id="PF13276">
    <property type="entry name" value="HTH_21"/>
    <property type="match status" value="1"/>
</dbReference>
<dbReference type="SUPFAM" id="SSF53098">
    <property type="entry name" value="Ribonuclease H-like"/>
    <property type="match status" value="1"/>
</dbReference>
<dbReference type="PANTHER" id="PTHR46889">
    <property type="entry name" value="TRANSPOSASE INSF FOR INSERTION SEQUENCE IS3B-RELATED"/>
    <property type="match status" value="1"/>
</dbReference>
<dbReference type="Proteomes" id="UP000313390">
    <property type="component" value="Unassembled WGS sequence"/>
</dbReference>
<dbReference type="Gene3D" id="1.10.10.60">
    <property type="entry name" value="Homeodomain-like"/>
    <property type="match status" value="1"/>
</dbReference>
<accession>A0A5C5CAZ3</accession>
<dbReference type="InterPro" id="IPR050900">
    <property type="entry name" value="Transposase_IS3/IS150/IS904"/>
</dbReference>
<dbReference type="GO" id="GO:0015074">
    <property type="term" value="P:DNA integration"/>
    <property type="evidence" value="ECO:0007669"/>
    <property type="project" value="InterPro"/>
</dbReference>
<dbReference type="Pfam" id="PF01527">
    <property type="entry name" value="HTH_Tnp_1"/>
    <property type="match status" value="1"/>
</dbReference>
<dbReference type="PANTHER" id="PTHR46889:SF4">
    <property type="entry name" value="TRANSPOSASE INSO FOR INSERTION SEQUENCE ELEMENT IS911B-RELATED"/>
    <property type="match status" value="1"/>
</dbReference>
<dbReference type="PROSITE" id="PS50994">
    <property type="entry name" value="INTEGRASE"/>
    <property type="match status" value="1"/>
</dbReference>
<dbReference type="GO" id="GO:0004803">
    <property type="term" value="F:transposase activity"/>
    <property type="evidence" value="ECO:0007669"/>
    <property type="project" value="InterPro"/>
</dbReference>
<dbReference type="InterPro" id="IPR025948">
    <property type="entry name" value="HTH-like_dom"/>
</dbReference>
<feature type="domain" description="Integrase catalytic" evidence="2">
    <location>
        <begin position="221"/>
        <end position="384"/>
    </location>
</feature>
<gene>
    <name evidence="3" type="ORF">FIB18_24695</name>
</gene>